<keyword evidence="2" id="KW-0597">Phosphoprotein</keyword>
<dbReference type="Gene3D" id="1.10.1200.10">
    <property type="entry name" value="ACP-like"/>
    <property type="match status" value="1"/>
</dbReference>
<gene>
    <name evidence="5" type="ORF">P170DRAFT_512688</name>
</gene>
<dbReference type="Pfam" id="PF07993">
    <property type="entry name" value="NAD_binding_4"/>
    <property type="match status" value="1"/>
</dbReference>
<keyword evidence="1" id="KW-0596">Phosphopantetheine</keyword>
<dbReference type="PANTHER" id="PTHR44845:SF6">
    <property type="entry name" value="BETA-ALANINE-ACTIVATING ENZYME"/>
    <property type="match status" value="1"/>
</dbReference>
<dbReference type="PROSITE" id="PS00455">
    <property type="entry name" value="AMP_BINDING"/>
    <property type="match status" value="1"/>
</dbReference>
<proteinExistence type="inferred from homology"/>
<organism evidence="5 6">
    <name type="scientific">Aspergillus steynii IBT 23096</name>
    <dbReference type="NCBI Taxonomy" id="1392250"/>
    <lineage>
        <taxon>Eukaryota</taxon>
        <taxon>Fungi</taxon>
        <taxon>Dikarya</taxon>
        <taxon>Ascomycota</taxon>
        <taxon>Pezizomycotina</taxon>
        <taxon>Eurotiomycetes</taxon>
        <taxon>Eurotiomycetidae</taxon>
        <taxon>Eurotiales</taxon>
        <taxon>Aspergillaceae</taxon>
        <taxon>Aspergillus</taxon>
        <taxon>Aspergillus subgen. Circumdati</taxon>
    </lineage>
</organism>
<dbReference type="Proteomes" id="UP000234275">
    <property type="component" value="Unassembled WGS sequence"/>
</dbReference>
<dbReference type="OrthoDB" id="408177at2759"/>
<protein>
    <submittedName>
        <fullName evidence="5">Putative NRPS-like enzyme</fullName>
    </submittedName>
</protein>
<dbReference type="STRING" id="1392250.A0A2I2FZP9"/>
<dbReference type="Gene3D" id="3.40.50.720">
    <property type="entry name" value="NAD(P)-binding Rossmann-like Domain"/>
    <property type="match status" value="1"/>
</dbReference>
<feature type="domain" description="Carrier" evidence="4">
    <location>
        <begin position="535"/>
        <end position="609"/>
    </location>
</feature>
<dbReference type="InterPro" id="IPR013120">
    <property type="entry name" value="FAR_NAD-bd"/>
</dbReference>
<evidence type="ECO:0000256" key="2">
    <source>
        <dbReference type="ARBA" id="ARBA00022553"/>
    </source>
</evidence>
<evidence type="ECO:0000256" key="1">
    <source>
        <dbReference type="ARBA" id="ARBA00022450"/>
    </source>
</evidence>
<dbReference type="VEuPathDB" id="FungiDB:P170DRAFT_512688"/>
<sequence length="1024" mass="112547">MAVGADILSDETLELGLARILRDRLNLFNDGVAIEDGGHSITFRELHCKALKLMQTILQHQIRKEEPIGVLAPRGIDHIISQVAVIYAGGTCVPINVDLPDTHISNMLHNIESSILLSDISNCHRLGYFKRIVVNHAFDDRDTASGYHEVSENDPYCRSHIFHTSGSTGKPKAVQVLSLGLLNLVFNDVDLVRRGHRLGHVCNIGFDVSLWEIWSSLLHGATIVVYHRHELLDAMIFEQRLQNDRIDVLWQTTSLLATLANACPQIYSNVNTLVTGGEAVNIQTCRAIFANGPPRQLWNLYGPTELTVFATCHQITPEDVQSGTIPIGRPLRNYQAFIVDENLQPVPDGHAGELLVGGAGVTAGYFRNPAKTSSAYVSAPHLSVACKTSTGLLYRTGDFARSNHRGLIEYLGRQDSEVKIHGRRVDLASVEACLLKTTLVSAAVALKIDDGDLECGSELLAFVIPAVSDLDSRLVGDAYAKLAPPQLMVPRIELVDSLFLTPSGKTDRIRLAKEYIRQRQSMRLARNQNGAVVADNIENHLQGLWQDILGLSLDSIQTSDDFFLIGGTSLHAALLVSKLQQSLGVVVRVATLFENSTFESMCDVVSRARNDTPIHDYTAEMALWLKDCDLGSDIKAIAGSPADWQSDGEGRVFLTGATGFMGSFFLAKLLALPQVKTVVCLVRAENQANGILRIREALEKYQLSLLPGQEDKIVALLGDLSQADLGIGVEQYLHLAEWSSVVFHLGAHINYVQPYSNHRAANVLGTVNMIRFANTSRPKHLHYTSSISAYGPTGLVMGSTHLPEDERPANHVAALRYDTGYSQSQFVAETIAWKAIDNGLPLTIYRPGVVLGHSEMGTMNTDDFFHKVMASCIRNASFPLLPQQREDFVPVDFVVSAMLHIASKDTSVGQAYNLVHPTCTIDMATIFQSVNSLIEASPMRGIPYAEWVKRLSQSPNNLILSLLPMLEEKVFGDRTRWEMQQSMPEFGTANLCHSLADNPDLLLCPSPTSLIATYLPHWVQAAST</sequence>
<reference evidence="5 6" key="1">
    <citation type="submission" date="2016-12" db="EMBL/GenBank/DDBJ databases">
        <title>The genomes of Aspergillus section Nigri reveals drivers in fungal speciation.</title>
        <authorList>
            <consortium name="DOE Joint Genome Institute"/>
            <person name="Vesth T.C."/>
            <person name="Nybo J."/>
            <person name="Theobald S."/>
            <person name="Brandl J."/>
            <person name="Frisvad J.C."/>
            <person name="Nielsen K.F."/>
            <person name="Lyhne E.K."/>
            <person name="Kogle M.E."/>
            <person name="Kuo A."/>
            <person name="Riley R."/>
            <person name="Clum A."/>
            <person name="Nolan M."/>
            <person name="Lipzen A."/>
            <person name="Salamov A."/>
            <person name="Henrissat B."/>
            <person name="Wiebenga A."/>
            <person name="De Vries R.P."/>
            <person name="Grigoriev I.V."/>
            <person name="Mortensen U.H."/>
            <person name="Andersen M.R."/>
            <person name="Baker S.E."/>
        </authorList>
    </citation>
    <scope>NUCLEOTIDE SEQUENCE [LARGE SCALE GENOMIC DNA]</scope>
    <source>
        <strain evidence="5 6">IBT 23096</strain>
    </source>
</reference>
<dbReference type="SUPFAM" id="SSF56801">
    <property type="entry name" value="Acetyl-CoA synthetase-like"/>
    <property type="match status" value="1"/>
</dbReference>
<dbReference type="EMBL" id="MSFO01000007">
    <property type="protein sequence ID" value="PLB46112.1"/>
    <property type="molecule type" value="Genomic_DNA"/>
</dbReference>
<dbReference type="InterPro" id="IPR045851">
    <property type="entry name" value="AMP-bd_C_sf"/>
</dbReference>
<dbReference type="NCBIfam" id="TIGR01746">
    <property type="entry name" value="Thioester-redct"/>
    <property type="match status" value="1"/>
</dbReference>
<dbReference type="GeneID" id="36562716"/>
<dbReference type="Gene3D" id="3.40.50.980">
    <property type="match status" value="2"/>
</dbReference>
<dbReference type="InterPro" id="IPR036736">
    <property type="entry name" value="ACP-like_sf"/>
</dbReference>
<evidence type="ECO:0000313" key="5">
    <source>
        <dbReference type="EMBL" id="PLB46112.1"/>
    </source>
</evidence>
<dbReference type="PANTHER" id="PTHR44845">
    <property type="entry name" value="CARRIER DOMAIN-CONTAINING PROTEIN"/>
    <property type="match status" value="1"/>
</dbReference>
<name>A0A2I2FZP9_9EURO</name>
<keyword evidence="6" id="KW-1185">Reference proteome</keyword>
<dbReference type="InterPro" id="IPR000873">
    <property type="entry name" value="AMP-dep_synth/lig_dom"/>
</dbReference>
<dbReference type="SUPFAM" id="SSF47336">
    <property type="entry name" value="ACP-like"/>
    <property type="match status" value="1"/>
</dbReference>
<dbReference type="InterPro" id="IPR036291">
    <property type="entry name" value="NAD(P)-bd_dom_sf"/>
</dbReference>
<dbReference type="CDD" id="cd05930">
    <property type="entry name" value="A_NRPS"/>
    <property type="match status" value="1"/>
</dbReference>
<dbReference type="Pfam" id="PF00501">
    <property type="entry name" value="AMP-binding"/>
    <property type="match status" value="1"/>
</dbReference>
<dbReference type="RefSeq" id="XP_024701414.1">
    <property type="nucleotide sequence ID" value="XM_024855010.1"/>
</dbReference>
<dbReference type="PROSITE" id="PS50075">
    <property type="entry name" value="CARRIER"/>
    <property type="match status" value="1"/>
</dbReference>
<dbReference type="Pfam" id="PF00550">
    <property type="entry name" value="PP-binding"/>
    <property type="match status" value="1"/>
</dbReference>
<dbReference type="Gene3D" id="3.30.300.30">
    <property type="match status" value="1"/>
</dbReference>
<dbReference type="InterPro" id="IPR009081">
    <property type="entry name" value="PP-bd_ACP"/>
</dbReference>
<dbReference type="SUPFAM" id="SSF51735">
    <property type="entry name" value="NAD(P)-binding Rossmann-fold domains"/>
    <property type="match status" value="1"/>
</dbReference>
<comment type="similarity">
    <text evidence="3">Belongs to the NRP synthetase family.</text>
</comment>
<comment type="caution">
    <text evidence="5">The sequence shown here is derived from an EMBL/GenBank/DDBJ whole genome shotgun (WGS) entry which is preliminary data.</text>
</comment>
<dbReference type="CDD" id="cd05235">
    <property type="entry name" value="SDR_e1"/>
    <property type="match status" value="1"/>
</dbReference>
<dbReference type="Gene3D" id="2.30.38.10">
    <property type="entry name" value="Luciferase, Domain 3"/>
    <property type="match status" value="1"/>
</dbReference>
<accession>A0A2I2FZP9</accession>
<dbReference type="InterPro" id="IPR020845">
    <property type="entry name" value="AMP-binding_CS"/>
</dbReference>
<dbReference type="InterPro" id="IPR010080">
    <property type="entry name" value="Thioester_reductase-like_dom"/>
</dbReference>
<evidence type="ECO:0000256" key="3">
    <source>
        <dbReference type="ARBA" id="ARBA00029454"/>
    </source>
</evidence>
<evidence type="ECO:0000313" key="6">
    <source>
        <dbReference type="Proteomes" id="UP000234275"/>
    </source>
</evidence>
<evidence type="ECO:0000259" key="4">
    <source>
        <dbReference type="PROSITE" id="PS50075"/>
    </source>
</evidence>
<dbReference type="AlphaFoldDB" id="A0A2I2FZP9"/>